<dbReference type="EMBL" id="OU895880">
    <property type="protein sequence ID" value="CAG9812218.1"/>
    <property type="molecule type" value="Genomic_DNA"/>
</dbReference>
<dbReference type="Pfam" id="PF00096">
    <property type="entry name" value="zf-C2H2"/>
    <property type="match status" value="4"/>
</dbReference>
<dbReference type="GO" id="GO:0005634">
    <property type="term" value="C:nucleus"/>
    <property type="evidence" value="ECO:0007669"/>
    <property type="project" value="UniProtKB-SubCell"/>
</dbReference>
<evidence type="ECO:0000256" key="5">
    <source>
        <dbReference type="ARBA" id="ARBA00022833"/>
    </source>
</evidence>
<feature type="domain" description="C2H2-type" evidence="7">
    <location>
        <begin position="383"/>
        <end position="404"/>
    </location>
</feature>
<feature type="domain" description="C2H2-type" evidence="7">
    <location>
        <begin position="56"/>
        <end position="77"/>
    </location>
</feature>
<dbReference type="GO" id="GO:0008270">
    <property type="term" value="F:zinc ion binding"/>
    <property type="evidence" value="ECO:0007669"/>
    <property type="project" value="UniProtKB-KW"/>
</dbReference>
<dbReference type="Proteomes" id="UP001153620">
    <property type="component" value="Chromosome 4"/>
</dbReference>
<dbReference type="OrthoDB" id="8117402at2759"/>
<dbReference type="PANTHER" id="PTHR24379:SF121">
    <property type="entry name" value="C2H2-TYPE DOMAIN-CONTAINING PROTEIN"/>
    <property type="match status" value="1"/>
</dbReference>
<dbReference type="PANTHER" id="PTHR24379">
    <property type="entry name" value="KRAB AND ZINC FINGER DOMAIN-CONTAINING"/>
    <property type="match status" value="1"/>
</dbReference>
<name>A0A9N9WZF5_9DIPT</name>
<dbReference type="InterPro" id="IPR036236">
    <property type="entry name" value="Znf_C2H2_sf"/>
</dbReference>
<reference evidence="8" key="2">
    <citation type="submission" date="2022-10" db="EMBL/GenBank/DDBJ databases">
        <authorList>
            <consortium name="ENA_rothamsted_submissions"/>
            <consortium name="culmorum"/>
            <person name="King R."/>
        </authorList>
    </citation>
    <scope>NUCLEOTIDE SEQUENCE</scope>
</reference>
<dbReference type="Gene3D" id="3.30.160.60">
    <property type="entry name" value="Classic Zinc Finger"/>
    <property type="match status" value="2"/>
</dbReference>
<feature type="domain" description="C2H2-type" evidence="7">
    <location>
        <begin position="237"/>
        <end position="260"/>
    </location>
</feature>
<dbReference type="FunFam" id="3.30.160.60:FF:000145">
    <property type="entry name" value="Zinc finger protein 574"/>
    <property type="match status" value="1"/>
</dbReference>
<keyword evidence="6" id="KW-0539">Nucleus</keyword>
<evidence type="ECO:0000259" key="7">
    <source>
        <dbReference type="PROSITE" id="PS00028"/>
    </source>
</evidence>
<evidence type="ECO:0000256" key="6">
    <source>
        <dbReference type="ARBA" id="ARBA00023242"/>
    </source>
</evidence>
<proteinExistence type="predicted"/>
<evidence type="ECO:0000256" key="4">
    <source>
        <dbReference type="ARBA" id="ARBA00022771"/>
    </source>
</evidence>
<keyword evidence="4" id="KW-0863">Zinc-finger</keyword>
<dbReference type="InterPro" id="IPR013087">
    <property type="entry name" value="Znf_C2H2_type"/>
</dbReference>
<evidence type="ECO:0000313" key="9">
    <source>
        <dbReference type="Proteomes" id="UP001153620"/>
    </source>
</evidence>
<organism evidence="8 9">
    <name type="scientific">Chironomus riparius</name>
    <dbReference type="NCBI Taxonomy" id="315576"/>
    <lineage>
        <taxon>Eukaryota</taxon>
        <taxon>Metazoa</taxon>
        <taxon>Ecdysozoa</taxon>
        <taxon>Arthropoda</taxon>
        <taxon>Hexapoda</taxon>
        <taxon>Insecta</taxon>
        <taxon>Pterygota</taxon>
        <taxon>Neoptera</taxon>
        <taxon>Endopterygota</taxon>
        <taxon>Diptera</taxon>
        <taxon>Nematocera</taxon>
        <taxon>Chironomoidea</taxon>
        <taxon>Chironomidae</taxon>
        <taxon>Chironominae</taxon>
        <taxon>Chironomus</taxon>
    </lineage>
</organism>
<accession>A0A9N9WZF5</accession>
<keyword evidence="3" id="KW-0677">Repeat</keyword>
<evidence type="ECO:0000256" key="1">
    <source>
        <dbReference type="ARBA" id="ARBA00004123"/>
    </source>
</evidence>
<comment type="subcellular location">
    <subcellularLocation>
        <location evidence="1">Nucleus</location>
    </subcellularLocation>
</comment>
<feature type="domain" description="C2H2-type" evidence="7">
    <location>
        <begin position="28"/>
        <end position="48"/>
    </location>
</feature>
<evidence type="ECO:0000256" key="3">
    <source>
        <dbReference type="ARBA" id="ARBA00022737"/>
    </source>
</evidence>
<dbReference type="PROSITE" id="PS00028">
    <property type="entry name" value="ZINC_FINGER_C2H2_1"/>
    <property type="match status" value="6"/>
</dbReference>
<keyword evidence="2" id="KW-0479">Metal-binding</keyword>
<evidence type="ECO:0000313" key="8">
    <source>
        <dbReference type="EMBL" id="CAG9812218.1"/>
    </source>
</evidence>
<evidence type="ECO:0000256" key="2">
    <source>
        <dbReference type="ARBA" id="ARBA00022723"/>
    </source>
</evidence>
<dbReference type="SMART" id="SM00355">
    <property type="entry name" value="ZnF_C2H2"/>
    <property type="match status" value="7"/>
</dbReference>
<reference evidence="8" key="1">
    <citation type="submission" date="2022-01" db="EMBL/GenBank/DDBJ databases">
        <authorList>
            <person name="King R."/>
        </authorList>
    </citation>
    <scope>NUCLEOTIDE SEQUENCE</scope>
</reference>
<keyword evidence="5" id="KW-0862">Zinc</keyword>
<sequence length="415" mass="48035">MSIVDKKLSKSLLFKMSNPKYDNRKYPCTVCHKRFKAKNHLAEHMPLHSDKTNYKCEKCQMEFKAPGTWRSHMRKAHGFECPHCSKPFTTLTLLKQHRMKKHSDFMRQKLEDEVGMIEKPSNRNGLEGNKNQSGQQKLINLPTKKITNSAPISIVKKIIAKSRLNVNSNAHSATNGKFVCKVCGHRYAIARSLQRHMTTAHKDPFKFKCTRCDYTTNRSDNFKMHNQRHEIGKSLKCSVPSCKFEFFCLKNLRIHIQKVHNNEEKSSIETFIKKEETDDYLDADLNEEEVELMEELDPGLDDENGDIEENVDDSFKFQNKSFLNSTEKSTQHGSFQASQPIKKLTQLKISTSFSLNSKKKEEDSTKIKATKPKSTSSSVSYECCECKIDFPDNTELWDHLLAIHYHKMKNNVKKT</sequence>
<protein>
    <recommendedName>
        <fullName evidence="7">C2H2-type domain-containing protein</fullName>
    </recommendedName>
</protein>
<feature type="domain" description="C2H2-type" evidence="7">
    <location>
        <begin position="180"/>
        <end position="201"/>
    </location>
</feature>
<feature type="domain" description="C2H2-type" evidence="7">
    <location>
        <begin position="81"/>
        <end position="102"/>
    </location>
</feature>
<dbReference type="AlphaFoldDB" id="A0A9N9WZF5"/>
<keyword evidence="9" id="KW-1185">Reference proteome</keyword>
<dbReference type="SUPFAM" id="SSF57667">
    <property type="entry name" value="beta-beta-alpha zinc fingers"/>
    <property type="match status" value="2"/>
</dbReference>
<gene>
    <name evidence="8" type="ORF">CHIRRI_LOCUS15023</name>
</gene>